<dbReference type="KEGG" id="pxv:FXF36_13330"/>
<dbReference type="Proteomes" id="UP000327030">
    <property type="component" value="Chromosome 1"/>
</dbReference>
<reference evidence="5" key="1">
    <citation type="submission" date="2019-08" db="EMBL/GenBank/DDBJ databases">
        <title>Complete Genome Sequence of the Polysaccharide-Degrading Rumen Bacterium Pseudobutyrivibrio xylanivorans MA3014.</title>
        <authorList>
            <person name="Palevich N."/>
            <person name="Maclean P.H."/>
            <person name="Kelly W.J."/>
            <person name="Leahy S.C."/>
            <person name="Rakonjac J."/>
            <person name="Attwood G.T."/>
        </authorList>
    </citation>
    <scope>NUCLEOTIDE SEQUENCE [LARGE SCALE GENOMIC DNA]</scope>
    <source>
        <strain evidence="5">MA3014</strain>
    </source>
</reference>
<dbReference type="RefSeq" id="WP_151624887.1">
    <property type="nucleotide sequence ID" value="NZ_CP043028.1"/>
</dbReference>
<name>A0A5P6VTY8_PSEXY</name>
<protein>
    <submittedName>
        <fullName evidence="4">Uncharacterized protein</fullName>
    </submittedName>
</protein>
<dbReference type="Pfam" id="PF09822">
    <property type="entry name" value="ABC_transp_aux"/>
    <property type="match status" value="1"/>
</dbReference>
<keyword evidence="1" id="KW-0812">Transmembrane</keyword>
<dbReference type="OrthoDB" id="9766228at2"/>
<gene>
    <name evidence="4" type="ORF">FXF36_13330</name>
</gene>
<organism evidence="4 5">
    <name type="scientific">Pseudobutyrivibrio xylanivorans</name>
    <dbReference type="NCBI Taxonomy" id="185007"/>
    <lineage>
        <taxon>Bacteria</taxon>
        <taxon>Bacillati</taxon>
        <taxon>Bacillota</taxon>
        <taxon>Clostridia</taxon>
        <taxon>Lachnospirales</taxon>
        <taxon>Lachnospiraceae</taxon>
        <taxon>Pseudobutyrivibrio</taxon>
    </lineage>
</organism>
<feature type="domain" description="ABC-type uncharacterised transport system" evidence="2">
    <location>
        <begin position="196"/>
        <end position="429"/>
    </location>
</feature>
<accession>A0A5P6VTY8</accession>
<evidence type="ECO:0000313" key="4">
    <source>
        <dbReference type="EMBL" id="QFJ55792.1"/>
    </source>
</evidence>
<keyword evidence="1" id="KW-1133">Transmembrane helix</keyword>
<evidence type="ECO:0000256" key="1">
    <source>
        <dbReference type="SAM" id="Phobius"/>
    </source>
</evidence>
<dbReference type="AlphaFoldDB" id="A0A5P6VTY8"/>
<keyword evidence="1" id="KW-0472">Membrane</keyword>
<dbReference type="InterPro" id="IPR029062">
    <property type="entry name" value="Class_I_gatase-like"/>
</dbReference>
<feature type="transmembrane region" description="Helical" evidence="1">
    <location>
        <begin position="452"/>
        <end position="478"/>
    </location>
</feature>
<evidence type="ECO:0000313" key="5">
    <source>
        <dbReference type="Proteomes" id="UP000327030"/>
    </source>
</evidence>
<dbReference type="SUPFAM" id="SSF52317">
    <property type="entry name" value="Class I glutamine amidotransferase-like"/>
    <property type="match status" value="1"/>
</dbReference>
<dbReference type="InterPro" id="IPR019196">
    <property type="entry name" value="ABC_transp_unknown"/>
</dbReference>
<dbReference type="InterPro" id="IPR055396">
    <property type="entry name" value="DUF7088"/>
</dbReference>
<evidence type="ECO:0000259" key="2">
    <source>
        <dbReference type="Pfam" id="PF09822"/>
    </source>
</evidence>
<dbReference type="Pfam" id="PF23357">
    <property type="entry name" value="DUF7088"/>
    <property type="match status" value="1"/>
</dbReference>
<dbReference type="EMBL" id="CP043028">
    <property type="protein sequence ID" value="QFJ55792.1"/>
    <property type="molecule type" value="Genomic_DNA"/>
</dbReference>
<sequence>MKKTNLNIKEHFVNTKSAIKGTLTTKKAKIGSYSMLMSAIVLGIIIAINVFVTYLPTKFTQFDISAAKLYSLTSSSKAVVGNIDKDVTIYWICQSGQESTVIEKLLNVYDSLSDKLTVVKKNPDTYPTFASEYTDEKVTNNSLIVVSGDKSRYISYESMYKTDASSYYTTGSASQSFDGESLITTAVDYVVSEDLPQVYILTGHSEKDMSETMKSALEKGNMETKEFSLLKEDNIPEDADAILINSPVSDISEEELTILEKYVDNGGHIVVLSGVEQDSDLTNFKALLNYVGATMNDGIVVDINRDNYAFEYPYFLLPTLNSSEITNALIDEKSNVIMPISAGLSITNSNTAYTVSSLLDSSSESYSKAAGYKLTTYEKEDGDTDGPFSLAISAENAEGGTLIWIASDYLLDDQYNSYSSGANSDFFMNSLAWKMTDNEALSIRSKSLDYNYLTINATTATMIKVILIGVIPLGYLLYGIEEVVRRRKVIVE</sequence>
<evidence type="ECO:0000259" key="3">
    <source>
        <dbReference type="Pfam" id="PF23357"/>
    </source>
</evidence>
<proteinExistence type="predicted"/>
<feature type="transmembrane region" description="Helical" evidence="1">
    <location>
        <begin position="33"/>
        <end position="55"/>
    </location>
</feature>
<feature type="domain" description="DUF7088" evidence="3">
    <location>
        <begin position="67"/>
        <end position="150"/>
    </location>
</feature>